<dbReference type="GO" id="GO:0051117">
    <property type="term" value="F:ATPase binding"/>
    <property type="evidence" value="ECO:0007669"/>
    <property type="project" value="TreeGrafter"/>
</dbReference>
<dbReference type="Pfam" id="PF00574">
    <property type="entry name" value="CLP_protease"/>
    <property type="match status" value="1"/>
</dbReference>
<dbReference type="PANTHER" id="PTHR10381:SF11">
    <property type="entry name" value="ATP-DEPENDENT CLP PROTEASE PROTEOLYTIC SUBUNIT, MITOCHONDRIAL"/>
    <property type="match status" value="1"/>
</dbReference>
<dbReference type="CDD" id="cd07016">
    <property type="entry name" value="S14_ClpP_1"/>
    <property type="match status" value="1"/>
</dbReference>
<dbReference type="Gene3D" id="3.90.226.10">
    <property type="entry name" value="2-enoyl-CoA Hydratase, Chain A, domain 1"/>
    <property type="match status" value="1"/>
</dbReference>
<keyword evidence="3" id="KW-0645">Protease</keyword>
<dbReference type="EMBL" id="AZGF01000040">
    <property type="protein sequence ID" value="KRM09538.1"/>
    <property type="molecule type" value="Genomic_DNA"/>
</dbReference>
<dbReference type="PRINTS" id="PR00127">
    <property type="entry name" value="CLPPROTEASEP"/>
</dbReference>
<dbReference type="InterPro" id="IPR001907">
    <property type="entry name" value="ClpP"/>
</dbReference>
<dbReference type="GO" id="GO:0004176">
    <property type="term" value="F:ATP-dependent peptidase activity"/>
    <property type="evidence" value="ECO:0007669"/>
    <property type="project" value="InterPro"/>
</dbReference>
<protein>
    <recommendedName>
        <fullName evidence="2">ATP-dependent Clp protease proteolytic subunit</fullName>
    </recommendedName>
</protein>
<evidence type="ECO:0000313" key="3">
    <source>
        <dbReference type="EMBL" id="KRM09538.1"/>
    </source>
</evidence>
<comment type="caution">
    <text evidence="3">The sequence shown here is derived from an EMBL/GenBank/DDBJ whole genome shotgun (WGS) entry which is preliminary data.</text>
</comment>
<dbReference type="PANTHER" id="PTHR10381">
    <property type="entry name" value="ATP-DEPENDENT CLP PROTEASE PROTEOLYTIC SUBUNIT"/>
    <property type="match status" value="1"/>
</dbReference>
<keyword evidence="4" id="KW-1185">Reference proteome</keyword>
<dbReference type="InterPro" id="IPR029045">
    <property type="entry name" value="ClpP/crotonase-like_dom_sf"/>
</dbReference>
<dbReference type="NCBIfam" id="NF045542">
    <property type="entry name" value="Clp_rel_HeadMat"/>
    <property type="match status" value="1"/>
</dbReference>
<dbReference type="STRING" id="1423807.FD16_GL001767"/>
<dbReference type="OrthoDB" id="9806592at2"/>
<dbReference type="SUPFAM" id="SSF52096">
    <property type="entry name" value="ClpP/crotonase"/>
    <property type="match status" value="1"/>
</dbReference>
<dbReference type="GO" id="GO:0009368">
    <property type="term" value="C:endopeptidase Clp complex"/>
    <property type="evidence" value="ECO:0007669"/>
    <property type="project" value="TreeGrafter"/>
</dbReference>
<comment type="similarity">
    <text evidence="1 2">Belongs to the peptidase S14 family.</text>
</comment>
<dbReference type="eggNOG" id="COG0740">
    <property type="taxonomic scope" value="Bacteria"/>
</dbReference>
<reference evidence="3 4" key="1">
    <citation type="journal article" date="2015" name="Genome Announc.">
        <title>Expanding the biotechnology potential of lactobacilli through comparative genomics of 213 strains and associated genera.</title>
        <authorList>
            <person name="Sun Z."/>
            <person name="Harris H.M."/>
            <person name="McCann A."/>
            <person name="Guo C."/>
            <person name="Argimon S."/>
            <person name="Zhang W."/>
            <person name="Yang X."/>
            <person name="Jeffery I.B."/>
            <person name="Cooney J.C."/>
            <person name="Kagawa T.F."/>
            <person name="Liu W."/>
            <person name="Song Y."/>
            <person name="Salvetti E."/>
            <person name="Wrobel A."/>
            <person name="Rasinkangas P."/>
            <person name="Parkhill J."/>
            <person name="Rea M.C."/>
            <person name="O'Sullivan O."/>
            <person name="Ritari J."/>
            <person name="Douillard F.P."/>
            <person name="Paul Ross R."/>
            <person name="Yang R."/>
            <person name="Briner A.E."/>
            <person name="Felis G.E."/>
            <person name="de Vos W.M."/>
            <person name="Barrangou R."/>
            <person name="Klaenhammer T.R."/>
            <person name="Caufield P.W."/>
            <person name="Cui Y."/>
            <person name="Zhang H."/>
            <person name="O'Toole P.W."/>
        </authorList>
    </citation>
    <scope>NUCLEOTIDE SEQUENCE [LARGE SCALE GENOMIC DNA]</scope>
    <source>
        <strain evidence="3 4">DSM 5007</strain>
    </source>
</reference>
<dbReference type="InterPro" id="IPR023562">
    <property type="entry name" value="ClpP/TepA"/>
</dbReference>
<evidence type="ECO:0000256" key="2">
    <source>
        <dbReference type="RuleBase" id="RU003567"/>
    </source>
</evidence>
<proteinExistence type="inferred from homology"/>
<accession>A0A0R1VVL2</accession>
<organism evidence="3 4">
    <name type="scientific">Paucilactobacillus suebicus DSM 5007 = KCTC 3549</name>
    <dbReference type="NCBI Taxonomy" id="1423807"/>
    <lineage>
        <taxon>Bacteria</taxon>
        <taxon>Bacillati</taxon>
        <taxon>Bacillota</taxon>
        <taxon>Bacilli</taxon>
        <taxon>Lactobacillales</taxon>
        <taxon>Lactobacillaceae</taxon>
        <taxon>Paucilactobacillus</taxon>
    </lineage>
</organism>
<dbReference type="RefSeq" id="WP_010622297.1">
    <property type="nucleotide sequence ID" value="NZ_AZGF01000040.1"/>
</dbReference>
<sequence>MVTIPVKGMVTNDDDAPIYRDFLGMTVVSPQDVLDSLPDDGSPVTLDIASNGGEVDPATEIYTALKNYSGDVTAQISANAYSAATIVAMGAGKVQISPGARMMIHNAASGAEGNYHDMDRASNMLQTVNQSIAAIYADKTGRPVDEFLELMDKESWLSAQDAIDLGLVDEVMSFEPVTNLVKSPLVNHRSITKIKDLISENQKLKNTTSQISEHEKLVQAKMAIFYGKDDNTNE</sequence>
<dbReference type="PATRIC" id="fig|1423807.3.peg.1810"/>
<dbReference type="GO" id="GO:0004252">
    <property type="term" value="F:serine-type endopeptidase activity"/>
    <property type="evidence" value="ECO:0007669"/>
    <property type="project" value="InterPro"/>
</dbReference>
<evidence type="ECO:0000256" key="1">
    <source>
        <dbReference type="ARBA" id="ARBA00007039"/>
    </source>
</evidence>
<gene>
    <name evidence="3" type="ORF">FD16_GL001767</name>
</gene>
<evidence type="ECO:0000313" key="4">
    <source>
        <dbReference type="Proteomes" id="UP000051820"/>
    </source>
</evidence>
<keyword evidence="3" id="KW-0378">Hydrolase</keyword>
<dbReference type="AlphaFoldDB" id="A0A0R1VVL2"/>
<dbReference type="GO" id="GO:0006515">
    <property type="term" value="P:protein quality control for misfolded or incompletely synthesized proteins"/>
    <property type="evidence" value="ECO:0007669"/>
    <property type="project" value="TreeGrafter"/>
</dbReference>
<dbReference type="Proteomes" id="UP000051820">
    <property type="component" value="Unassembled WGS sequence"/>
</dbReference>
<name>A0A0R1VVL2_9LACO</name>